<dbReference type="PANTHER" id="PTHR11129:SF2">
    <property type="entry name" value="GERANYLGERANYL TRANSFERASE TYPE-2 SUBUNIT ALPHA"/>
    <property type="match status" value="1"/>
</dbReference>
<dbReference type="InterPro" id="IPR002088">
    <property type="entry name" value="Prenyl_trans_a"/>
</dbReference>
<keyword evidence="3 6" id="KW-0808">Transferase</keyword>
<evidence type="ECO:0000313" key="8">
    <source>
        <dbReference type="Proteomes" id="UP000053660"/>
    </source>
</evidence>
<dbReference type="GO" id="GO:0004663">
    <property type="term" value="F:Rab geranylgeranyltransferase activity"/>
    <property type="evidence" value="ECO:0007669"/>
    <property type="project" value="UniProtKB-UniRule"/>
</dbReference>
<dbReference type="EC" id="2.5.1.60" evidence="6"/>
<gene>
    <name evidence="7" type="ORF">OESDEN_12825</name>
</gene>
<accession>A0A0B1SV31</accession>
<organism evidence="7 8">
    <name type="scientific">Oesophagostomum dentatum</name>
    <name type="common">Nodular worm</name>
    <dbReference type="NCBI Taxonomy" id="61180"/>
    <lineage>
        <taxon>Eukaryota</taxon>
        <taxon>Metazoa</taxon>
        <taxon>Ecdysozoa</taxon>
        <taxon>Nematoda</taxon>
        <taxon>Chromadorea</taxon>
        <taxon>Rhabditida</taxon>
        <taxon>Rhabditina</taxon>
        <taxon>Rhabditomorpha</taxon>
        <taxon>Strongyloidea</taxon>
        <taxon>Strongylidae</taxon>
        <taxon>Oesophagostomum</taxon>
    </lineage>
</organism>
<proteinExistence type="inferred from homology"/>
<dbReference type="EMBL" id="KN557838">
    <property type="protein sequence ID" value="KHJ87402.1"/>
    <property type="molecule type" value="Genomic_DNA"/>
</dbReference>
<comment type="function">
    <text evidence="6">Catalyzes the transfer of a geranyl-geranyl moiety from geranyl-geranyl pyrophosphate to cysteines occuring in specific C-terminal amino acid sequences.</text>
</comment>
<evidence type="ECO:0000256" key="2">
    <source>
        <dbReference type="ARBA" id="ARBA00022602"/>
    </source>
</evidence>
<dbReference type="Proteomes" id="UP000053660">
    <property type="component" value="Unassembled WGS sequence"/>
</dbReference>
<dbReference type="PROSITE" id="PS51147">
    <property type="entry name" value="PFTA"/>
    <property type="match status" value="2"/>
</dbReference>
<keyword evidence="8" id="KW-1185">Reference proteome</keyword>
<dbReference type="Gene3D" id="1.25.40.120">
    <property type="entry name" value="Protein prenylyltransferase"/>
    <property type="match status" value="1"/>
</dbReference>
<comment type="similarity">
    <text evidence="1 6">Belongs to the protein prenyltransferase subunit alpha family.</text>
</comment>
<dbReference type="PANTHER" id="PTHR11129">
    <property type="entry name" value="PROTEIN FARNESYLTRANSFERASE ALPHA SUBUNIT/RAB GERANYLGERANYL TRANSFERASE ALPHA SUBUNIT"/>
    <property type="match status" value="1"/>
</dbReference>
<dbReference type="SUPFAM" id="SSF48439">
    <property type="entry name" value="Protein prenylyltransferase"/>
    <property type="match status" value="1"/>
</dbReference>
<dbReference type="Pfam" id="PF01239">
    <property type="entry name" value="PPTA"/>
    <property type="match status" value="2"/>
</dbReference>
<comment type="catalytic activity">
    <reaction evidence="5 6">
        <text>geranylgeranyl diphosphate + L-cysteinyl-[protein] = S-geranylgeranyl-L-cysteinyl-[protein] + diphosphate</text>
        <dbReference type="Rhea" id="RHEA:21240"/>
        <dbReference type="Rhea" id="RHEA-COMP:10131"/>
        <dbReference type="Rhea" id="RHEA-COMP:11537"/>
        <dbReference type="ChEBI" id="CHEBI:29950"/>
        <dbReference type="ChEBI" id="CHEBI:33019"/>
        <dbReference type="ChEBI" id="CHEBI:57533"/>
        <dbReference type="ChEBI" id="CHEBI:86021"/>
        <dbReference type="EC" id="2.5.1.60"/>
    </reaction>
</comment>
<evidence type="ECO:0000313" key="7">
    <source>
        <dbReference type="EMBL" id="KHJ87402.1"/>
    </source>
</evidence>
<evidence type="ECO:0000256" key="6">
    <source>
        <dbReference type="RuleBase" id="RU367120"/>
    </source>
</evidence>
<name>A0A0B1SV31_OESDE</name>
<dbReference type="AlphaFoldDB" id="A0A0B1SV31"/>
<dbReference type="OrthoDB" id="1658at2759"/>
<evidence type="ECO:0000256" key="5">
    <source>
        <dbReference type="ARBA" id="ARBA00047658"/>
    </source>
</evidence>
<dbReference type="Gene3D" id="2.60.40.1130">
    <property type="entry name" value="Rab geranylgeranyltransferase alpha-subunit, insert domain"/>
    <property type="match status" value="1"/>
</dbReference>
<evidence type="ECO:0000256" key="1">
    <source>
        <dbReference type="ARBA" id="ARBA00006734"/>
    </source>
</evidence>
<evidence type="ECO:0000256" key="4">
    <source>
        <dbReference type="ARBA" id="ARBA00022737"/>
    </source>
</evidence>
<dbReference type="GO" id="GO:0005968">
    <property type="term" value="C:Rab-protein geranylgeranyltransferase complex"/>
    <property type="evidence" value="ECO:0007669"/>
    <property type="project" value="TreeGrafter"/>
</dbReference>
<protein>
    <recommendedName>
        <fullName evidence="6">Geranylgeranyl transferase type-2 subunit alpha</fullName>
        <ecNumber evidence="6">2.5.1.60</ecNumber>
    </recommendedName>
    <alternativeName>
        <fullName evidence="6">Geranylgeranyl transferase type II subunit alpha</fullName>
    </alternativeName>
</protein>
<keyword evidence="2 6" id="KW-0637">Prenyltransferase</keyword>
<dbReference type="GO" id="GO:0097354">
    <property type="term" value="P:prenylation"/>
    <property type="evidence" value="ECO:0007669"/>
    <property type="project" value="UniProtKB-UniRule"/>
</dbReference>
<reference evidence="7 8" key="1">
    <citation type="submission" date="2014-03" db="EMBL/GenBank/DDBJ databases">
        <title>Draft genome of the hookworm Oesophagostomum dentatum.</title>
        <authorList>
            <person name="Mitreva M."/>
        </authorList>
    </citation>
    <scope>NUCLEOTIDE SEQUENCE [LARGE SCALE GENOMIC DNA]</scope>
    <source>
        <strain evidence="7 8">OD-Hann</strain>
    </source>
</reference>
<evidence type="ECO:0000256" key="3">
    <source>
        <dbReference type="ARBA" id="ARBA00022679"/>
    </source>
</evidence>
<keyword evidence="4" id="KW-0677">Repeat</keyword>
<sequence>MKNPDIKRELALCEKALKLDCRFSNKLIGENFSNYSAWHYRAVLLPKIQNSKTGEYKLDDDTIAAELKKVTSAFFTDPDDQSAWVYSRWLLEMGSEKEFLKPDSLSPAVPLSVSFHGNNTTVVMSKACTLEKVLPFVSTLEEAQWRGISALSPQPQSARIWQCMSEKSCKAIVDQENNEEIDVSEKPYANKELLRRAFDLVVREPNVAIITITDNCKQLMEMEPKNMWARYMYTLCLMETRPVECHEEILANLGKLATELDTKRKEIYKNLASRQILNKVLRTEEDGAPLLERLMDGKETQLAIRNAQISRLVISCTMVKLKLRSFRHRRVVVQFF</sequence>